<keyword evidence="4" id="KW-1185">Reference proteome</keyword>
<accession>L7V2B0</accession>
<dbReference type="Proteomes" id="UP000011157">
    <property type="component" value="Chromosome"/>
</dbReference>
<dbReference type="InterPro" id="IPR055583">
    <property type="entry name" value="DUF7159"/>
</dbReference>
<organism evidence="3 4">
    <name type="scientific">Mycobacterium liflandii (strain 128FXT)</name>
    <dbReference type="NCBI Taxonomy" id="459424"/>
    <lineage>
        <taxon>Bacteria</taxon>
        <taxon>Bacillati</taxon>
        <taxon>Actinomycetota</taxon>
        <taxon>Actinomycetes</taxon>
        <taxon>Mycobacteriales</taxon>
        <taxon>Mycobacteriaceae</taxon>
        <taxon>Mycobacterium</taxon>
        <taxon>Mycobacterium ulcerans group</taxon>
    </lineage>
</organism>
<evidence type="ECO:0000256" key="1">
    <source>
        <dbReference type="SAM" id="MobiDB-lite"/>
    </source>
</evidence>
<evidence type="ECO:0000259" key="2">
    <source>
        <dbReference type="Pfam" id="PF23717"/>
    </source>
</evidence>
<feature type="compositionally biased region" description="Pro residues" evidence="1">
    <location>
        <begin position="349"/>
        <end position="361"/>
    </location>
</feature>
<feature type="compositionally biased region" description="Low complexity" evidence="1">
    <location>
        <begin position="393"/>
        <end position="416"/>
    </location>
</feature>
<gene>
    <name evidence="3" type="ordered locus">MULP_00567</name>
</gene>
<protein>
    <submittedName>
        <fullName evidence="3">Transmembrane protein</fullName>
    </submittedName>
</protein>
<name>L7V2B0_MYCL1</name>
<dbReference type="PATRIC" id="fig|459424.11.peg.581"/>
<sequence>MDIVLGVSMEPGAVRLVLVEGIDADGVTVEEDTFELDTADRSQGAPAAAVAALIGTREGAIEGGYRLMSAGVTWTDPTDVAALRAELAGHDAGSVMLVSPLLAAAALAQTVGCALDYEYIAMLFVEADSATLAVVDIGDGSIVDLHRRSLGAESTAADLTSLVGGLATAQSVAEGVFVVGCGVDIVALKPVLEAATSLVVSVPEEPDMALARGAALASANAPLFASSTSALAYALDPGTGEVNPRALAPSYLDVCANADRGAGALAYSALADDGEDAVEGRRRPLVLAGSAMLGIAAFAAGLMVVTLTSDVRPAAATQPSPREGVLTPASPAAPPKTAAPVPAKAPAQVPAPGPAPAASPVPVAAPPSVVQPPPVVRAPRPTVVKPPPQYIAPATQPRRTPAPQAPALTPVQAPAPEVRPPVAVPEPAPAPPVPTQAPMTMYLHLPFVSIPIPINPPHPQHRRRSRRRSSRHRPNPGRRHVAHRLGCAQPGHQGHEPRGDGVGDNGGFGFDPDDFDRVIREGSEGLRDAFERIGRFVSGPGDRPAWSMIFEDLGHRRRPAPETAGEAGDGVWAIYTADADGGARVEQVYATELDALRANKDNTDSRRKVRFLPYGIAVSVLDDSSGEPE</sequence>
<dbReference type="AlphaFoldDB" id="L7V2B0"/>
<dbReference type="KEGG" id="mli:MULP_00567"/>
<feature type="region of interest" description="Disordered" evidence="1">
    <location>
        <begin position="315"/>
        <end position="361"/>
    </location>
</feature>
<feature type="compositionally biased region" description="Basic residues" evidence="1">
    <location>
        <begin position="459"/>
        <end position="483"/>
    </location>
</feature>
<dbReference type="Pfam" id="PF23717">
    <property type="entry name" value="DUF7159"/>
    <property type="match status" value="1"/>
</dbReference>
<feature type="compositionally biased region" description="Low complexity" evidence="1">
    <location>
        <begin position="327"/>
        <end position="348"/>
    </location>
</feature>
<feature type="region of interest" description="Disordered" evidence="1">
    <location>
        <begin position="453"/>
        <end position="511"/>
    </location>
</feature>
<feature type="region of interest" description="Disordered" evidence="1">
    <location>
        <begin position="393"/>
        <end position="418"/>
    </location>
</feature>
<dbReference type="HOGENOM" id="CLU_019822_0_0_11"/>
<feature type="domain" description="DUF7159" evidence="2">
    <location>
        <begin position="2"/>
        <end position="228"/>
    </location>
</feature>
<dbReference type="EMBL" id="CP003899">
    <property type="protein sequence ID" value="AGC60658.1"/>
    <property type="molecule type" value="Genomic_DNA"/>
</dbReference>
<keyword evidence="3" id="KW-0812">Transmembrane</keyword>
<proteinExistence type="predicted"/>
<reference evidence="3 4" key="1">
    <citation type="journal article" date="2013" name="J. Bacteriol.">
        <title>Complete Genome Sequence of the Frog Pathogen Mycobacterium ulcerans Ecovar Liflandii.</title>
        <authorList>
            <person name="Tobias N.J."/>
            <person name="Doig K.D."/>
            <person name="Medema M.H."/>
            <person name="Chen H."/>
            <person name="Haring V."/>
            <person name="Moore R."/>
            <person name="Seemann T."/>
            <person name="Stinear T.P."/>
        </authorList>
    </citation>
    <scope>NUCLEOTIDE SEQUENCE [LARGE SCALE GENOMIC DNA]</scope>
    <source>
        <strain evidence="3 4">128FXT</strain>
    </source>
</reference>
<keyword evidence="3" id="KW-0472">Membrane</keyword>
<evidence type="ECO:0000313" key="4">
    <source>
        <dbReference type="Proteomes" id="UP000011157"/>
    </source>
</evidence>
<evidence type="ECO:0000313" key="3">
    <source>
        <dbReference type="EMBL" id="AGC60658.1"/>
    </source>
</evidence>